<comment type="caution">
    <text evidence="2">The sequence shown here is derived from an EMBL/GenBank/DDBJ whole genome shotgun (WGS) entry which is preliminary data.</text>
</comment>
<dbReference type="EMBL" id="JANPWB010000011">
    <property type="protein sequence ID" value="KAJ1129916.1"/>
    <property type="molecule type" value="Genomic_DNA"/>
</dbReference>
<reference evidence="2" key="1">
    <citation type="journal article" date="2022" name="bioRxiv">
        <title>Sequencing and chromosome-scale assembly of the giantPleurodeles waltlgenome.</title>
        <authorList>
            <person name="Brown T."/>
            <person name="Elewa A."/>
            <person name="Iarovenko S."/>
            <person name="Subramanian E."/>
            <person name="Araus A.J."/>
            <person name="Petzold A."/>
            <person name="Susuki M."/>
            <person name="Suzuki K.-i.T."/>
            <person name="Hayashi T."/>
            <person name="Toyoda A."/>
            <person name="Oliveira C."/>
            <person name="Osipova E."/>
            <person name="Leigh N.D."/>
            <person name="Simon A."/>
            <person name="Yun M.H."/>
        </authorList>
    </citation>
    <scope>NUCLEOTIDE SEQUENCE</scope>
    <source>
        <strain evidence="2">20211129_DDA</strain>
        <tissue evidence="2">Liver</tissue>
    </source>
</reference>
<dbReference type="AlphaFoldDB" id="A0AAV7PP26"/>
<proteinExistence type="predicted"/>
<protein>
    <submittedName>
        <fullName evidence="2">Uncharacterized protein</fullName>
    </submittedName>
</protein>
<organism evidence="2 3">
    <name type="scientific">Pleurodeles waltl</name>
    <name type="common">Iberian ribbed newt</name>
    <dbReference type="NCBI Taxonomy" id="8319"/>
    <lineage>
        <taxon>Eukaryota</taxon>
        <taxon>Metazoa</taxon>
        <taxon>Chordata</taxon>
        <taxon>Craniata</taxon>
        <taxon>Vertebrata</taxon>
        <taxon>Euteleostomi</taxon>
        <taxon>Amphibia</taxon>
        <taxon>Batrachia</taxon>
        <taxon>Caudata</taxon>
        <taxon>Salamandroidea</taxon>
        <taxon>Salamandridae</taxon>
        <taxon>Pleurodelinae</taxon>
        <taxon>Pleurodeles</taxon>
    </lineage>
</organism>
<feature type="region of interest" description="Disordered" evidence="1">
    <location>
        <begin position="1"/>
        <end position="23"/>
    </location>
</feature>
<feature type="compositionally biased region" description="Basic and acidic residues" evidence="1">
    <location>
        <begin position="1"/>
        <end position="12"/>
    </location>
</feature>
<evidence type="ECO:0000256" key="1">
    <source>
        <dbReference type="SAM" id="MobiDB-lite"/>
    </source>
</evidence>
<name>A0AAV7PP26_PLEWA</name>
<keyword evidence="3" id="KW-1185">Reference proteome</keyword>
<sequence length="88" mass="9479">MVPESRRDDSLREASGLFPSCGGYHRRESAAPADWGSNGQPLGSDWACSPVRRCLWATGAGVTGGILGYNHHANEPLQRQLHIGLPQP</sequence>
<accession>A0AAV7PP26</accession>
<evidence type="ECO:0000313" key="2">
    <source>
        <dbReference type="EMBL" id="KAJ1129916.1"/>
    </source>
</evidence>
<gene>
    <name evidence="2" type="ORF">NDU88_008277</name>
</gene>
<dbReference type="Proteomes" id="UP001066276">
    <property type="component" value="Chromosome 7"/>
</dbReference>
<evidence type="ECO:0000313" key="3">
    <source>
        <dbReference type="Proteomes" id="UP001066276"/>
    </source>
</evidence>